<dbReference type="Proteomes" id="UP000325827">
    <property type="component" value="Unassembled WGS sequence"/>
</dbReference>
<sequence length="141" mass="14908">MPESTLALIAIATCAALIGTAAPADAEAMPTDSVATETTVTKSFRLGGFWVEAPWTVDVTPISCPPDMYLNTTRYNTETAWRIPPGVELTQSGQQLDAFLVSTTPGSVGNVDPVPFFQSSMTNLSSAENDVEIILHCTSAP</sequence>
<comment type="caution">
    <text evidence="2">The sequence shown here is derived from an EMBL/GenBank/DDBJ whole genome shotgun (WGS) entry which is preliminary data.</text>
</comment>
<reference evidence="3" key="1">
    <citation type="submission" date="2019-09" db="EMBL/GenBank/DDBJ databases">
        <title>Mumia zhuanghuii sp. nov. isolated from the intestinal contents of plateau pika (Ochotona curzoniae) in the Qinghai-Tibet plateau of China.</title>
        <authorList>
            <person name="Tian Z."/>
        </authorList>
    </citation>
    <scope>NUCLEOTIDE SEQUENCE [LARGE SCALE GENOMIC DNA]</scope>
    <source>
        <strain evidence="3">JCM 30598</strain>
    </source>
</reference>
<protein>
    <submittedName>
        <fullName evidence="2">Uncharacterized protein</fullName>
    </submittedName>
</protein>
<proteinExistence type="predicted"/>
<feature type="signal peptide" evidence="1">
    <location>
        <begin position="1"/>
        <end position="26"/>
    </location>
</feature>
<accession>A0A5J5J8E4</accession>
<keyword evidence="3" id="KW-1185">Reference proteome</keyword>
<dbReference type="RefSeq" id="WP_150447829.1">
    <property type="nucleotide sequence ID" value="NZ_VYSA01000001.1"/>
</dbReference>
<dbReference type="AlphaFoldDB" id="A0A5J5J8E4"/>
<organism evidence="2 3">
    <name type="scientific">Microbacterium rhizomatis</name>
    <dbReference type="NCBI Taxonomy" id="1631477"/>
    <lineage>
        <taxon>Bacteria</taxon>
        <taxon>Bacillati</taxon>
        <taxon>Actinomycetota</taxon>
        <taxon>Actinomycetes</taxon>
        <taxon>Micrococcales</taxon>
        <taxon>Microbacteriaceae</taxon>
        <taxon>Microbacterium</taxon>
    </lineage>
</organism>
<evidence type="ECO:0000313" key="3">
    <source>
        <dbReference type="Proteomes" id="UP000325827"/>
    </source>
</evidence>
<evidence type="ECO:0000256" key="1">
    <source>
        <dbReference type="SAM" id="SignalP"/>
    </source>
</evidence>
<dbReference type="EMBL" id="VYSA01000001">
    <property type="protein sequence ID" value="KAA9111058.1"/>
    <property type="molecule type" value="Genomic_DNA"/>
</dbReference>
<gene>
    <name evidence="2" type="ORF">F6B43_05440</name>
</gene>
<evidence type="ECO:0000313" key="2">
    <source>
        <dbReference type="EMBL" id="KAA9111058.1"/>
    </source>
</evidence>
<feature type="chain" id="PRO_5023816134" evidence="1">
    <location>
        <begin position="27"/>
        <end position="141"/>
    </location>
</feature>
<name>A0A5J5J8E4_9MICO</name>
<keyword evidence="1" id="KW-0732">Signal</keyword>